<dbReference type="Proteomes" id="UP000215914">
    <property type="component" value="Unassembled WGS sequence"/>
</dbReference>
<evidence type="ECO:0000313" key="1">
    <source>
        <dbReference type="EMBL" id="KAF5784606.1"/>
    </source>
</evidence>
<sequence length="133" mass="15837">MKALRKTSYEGEYHTVLKKLFPPYWRLLVHVFLLCISENKGGLDQLTQIQTSAMVALVNNWDYNFSAFVFDNMKRMLENQKKKIFMLYPRFVQTIIDEKYPNLVKSVNVLNRKLMGSNCFDKVKRNREIAKRH</sequence>
<keyword evidence="2" id="KW-1185">Reference proteome</keyword>
<name>A0A9K3HUM9_HELAN</name>
<organism evidence="1 2">
    <name type="scientific">Helianthus annuus</name>
    <name type="common">Common sunflower</name>
    <dbReference type="NCBI Taxonomy" id="4232"/>
    <lineage>
        <taxon>Eukaryota</taxon>
        <taxon>Viridiplantae</taxon>
        <taxon>Streptophyta</taxon>
        <taxon>Embryophyta</taxon>
        <taxon>Tracheophyta</taxon>
        <taxon>Spermatophyta</taxon>
        <taxon>Magnoliopsida</taxon>
        <taxon>eudicotyledons</taxon>
        <taxon>Gunneridae</taxon>
        <taxon>Pentapetalae</taxon>
        <taxon>asterids</taxon>
        <taxon>campanulids</taxon>
        <taxon>Asterales</taxon>
        <taxon>Asteraceae</taxon>
        <taxon>Asteroideae</taxon>
        <taxon>Heliantheae alliance</taxon>
        <taxon>Heliantheae</taxon>
        <taxon>Helianthus</taxon>
    </lineage>
</organism>
<evidence type="ECO:0000313" key="2">
    <source>
        <dbReference type="Proteomes" id="UP000215914"/>
    </source>
</evidence>
<dbReference type="EMBL" id="MNCJ02000325">
    <property type="protein sequence ID" value="KAF5784606.1"/>
    <property type="molecule type" value="Genomic_DNA"/>
</dbReference>
<protein>
    <submittedName>
        <fullName evidence="1">Uncharacterized protein</fullName>
    </submittedName>
</protein>
<dbReference type="AlphaFoldDB" id="A0A9K3HUM9"/>
<proteinExistence type="predicted"/>
<accession>A0A9K3HUM9</accession>
<reference evidence="1" key="2">
    <citation type="submission" date="2020-06" db="EMBL/GenBank/DDBJ databases">
        <title>Helianthus annuus Genome sequencing and assembly Release 2.</title>
        <authorList>
            <person name="Gouzy J."/>
            <person name="Langlade N."/>
            <person name="Munos S."/>
        </authorList>
    </citation>
    <scope>NUCLEOTIDE SEQUENCE</scope>
    <source>
        <tissue evidence="1">Leaves</tissue>
    </source>
</reference>
<reference evidence="1" key="1">
    <citation type="journal article" date="2017" name="Nature">
        <title>The sunflower genome provides insights into oil metabolism, flowering and Asterid evolution.</title>
        <authorList>
            <person name="Badouin H."/>
            <person name="Gouzy J."/>
            <person name="Grassa C.J."/>
            <person name="Murat F."/>
            <person name="Staton S.E."/>
            <person name="Cottret L."/>
            <person name="Lelandais-Briere C."/>
            <person name="Owens G.L."/>
            <person name="Carrere S."/>
            <person name="Mayjonade B."/>
            <person name="Legrand L."/>
            <person name="Gill N."/>
            <person name="Kane N.C."/>
            <person name="Bowers J.E."/>
            <person name="Hubner S."/>
            <person name="Bellec A."/>
            <person name="Berard A."/>
            <person name="Berges H."/>
            <person name="Blanchet N."/>
            <person name="Boniface M.C."/>
            <person name="Brunel D."/>
            <person name="Catrice O."/>
            <person name="Chaidir N."/>
            <person name="Claudel C."/>
            <person name="Donnadieu C."/>
            <person name="Faraut T."/>
            <person name="Fievet G."/>
            <person name="Helmstetter N."/>
            <person name="King M."/>
            <person name="Knapp S.J."/>
            <person name="Lai Z."/>
            <person name="Le Paslier M.C."/>
            <person name="Lippi Y."/>
            <person name="Lorenzon L."/>
            <person name="Mandel J.R."/>
            <person name="Marage G."/>
            <person name="Marchand G."/>
            <person name="Marquand E."/>
            <person name="Bret-Mestries E."/>
            <person name="Morien E."/>
            <person name="Nambeesan S."/>
            <person name="Nguyen T."/>
            <person name="Pegot-Espagnet P."/>
            <person name="Pouilly N."/>
            <person name="Raftis F."/>
            <person name="Sallet E."/>
            <person name="Schiex T."/>
            <person name="Thomas J."/>
            <person name="Vandecasteele C."/>
            <person name="Vares D."/>
            <person name="Vear F."/>
            <person name="Vautrin S."/>
            <person name="Crespi M."/>
            <person name="Mangin B."/>
            <person name="Burke J.M."/>
            <person name="Salse J."/>
            <person name="Munos S."/>
            <person name="Vincourt P."/>
            <person name="Rieseberg L.H."/>
            <person name="Langlade N.B."/>
        </authorList>
    </citation>
    <scope>NUCLEOTIDE SEQUENCE</scope>
    <source>
        <tissue evidence="1">Leaves</tissue>
    </source>
</reference>
<gene>
    <name evidence="1" type="ORF">HanXRQr2_Chr10g0418771</name>
</gene>
<comment type="caution">
    <text evidence="1">The sequence shown here is derived from an EMBL/GenBank/DDBJ whole genome shotgun (WGS) entry which is preliminary data.</text>
</comment>
<dbReference type="Gramene" id="mRNA:HanXRQr2_Chr10g0418771">
    <property type="protein sequence ID" value="CDS:HanXRQr2_Chr10g0418771.1"/>
    <property type="gene ID" value="HanXRQr2_Chr10g0418771"/>
</dbReference>